<dbReference type="PROSITE" id="PS50181">
    <property type="entry name" value="FBOX"/>
    <property type="match status" value="1"/>
</dbReference>
<organism evidence="3 4">
    <name type="scientific">Saccoglossus kowalevskii</name>
    <name type="common">Acorn worm</name>
    <dbReference type="NCBI Taxonomy" id="10224"/>
    <lineage>
        <taxon>Eukaryota</taxon>
        <taxon>Metazoa</taxon>
        <taxon>Hemichordata</taxon>
        <taxon>Enteropneusta</taxon>
        <taxon>Harrimaniidae</taxon>
        <taxon>Saccoglossus</taxon>
    </lineage>
</organism>
<dbReference type="InterPro" id="IPR036047">
    <property type="entry name" value="F-box-like_dom_sf"/>
</dbReference>
<dbReference type="InterPro" id="IPR057207">
    <property type="entry name" value="FBXL15_LRR"/>
</dbReference>
<dbReference type="InterPro" id="IPR001810">
    <property type="entry name" value="F-box_dom"/>
</dbReference>
<evidence type="ECO:0000313" key="3">
    <source>
        <dbReference type="Proteomes" id="UP000694865"/>
    </source>
</evidence>
<feature type="domain" description="F-box" evidence="2">
    <location>
        <begin position="235"/>
        <end position="281"/>
    </location>
</feature>
<gene>
    <name evidence="4" type="primary">LOC100372542</name>
</gene>
<dbReference type="Pfam" id="PF12937">
    <property type="entry name" value="F-box-like"/>
    <property type="match status" value="1"/>
</dbReference>
<protein>
    <submittedName>
        <fullName evidence="4">F-box/LRR-repeat protein 13-like</fullName>
    </submittedName>
</protein>
<accession>A0ABM0MR24</accession>
<reference evidence="4" key="1">
    <citation type="submission" date="2025-08" db="UniProtKB">
        <authorList>
            <consortium name="RefSeq"/>
        </authorList>
    </citation>
    <scope>IDENTIFICATION</scope>
    <source>
        <tissue evidence="4">Testes</tissue>
    </source>
</reference>
<dbReference type="InterPro" id="IPR006553">
    <property type="entry name" value="Leu-rich_rpt_Cys-con_subtyp"/>
</dbReference>
<evidence type="ECO:0000256" key="1">
    <source>
        <dbReference type="ARBA" id="ARBA00022786"/>
    </source>
</evidence>
<proteinExistence type="predicted"/>
<dbReference type="GeneID" id="100372542"/>
<dbReference type="InterPro" id="IPR032675">
    <property type="entry name" value="LRR_dom_sf"/>
</dbReference>
<dbReference type="SUPFAM" id="SSF52047">
    <property type="entry name" value="RNI-like"/>
    <property type="match status" value="2"/>
</dbReference>
<dbReference type="Gene3D" id="3.80.10.10">
    <property type="entry name" value="Ribonuclease Inhibitor"/>
    <property type="match status" value="4"/>
</dbReference>
<dbReference type="CDD" id="cd22977">
    <property type="entry name" value="DD_FBXL13"/>
    <property type="match status" value="1"/>
</dbReference>
<name>A0ABM0MR24_SACKO</name>
<dbReference type="SUPFAM" id="SSF81383">
    <property type="entry name" value="F-box domain"/>
    <property type="match status" value="1"/>
</dbReference>
<evidence type="ECO:0000259" key="2">
    <source>
        <dbReference type="PROSITE" id="PS50181"/>
    </source>
</evidence>
<dbReference type="Pfam" id="PF25372">
    <property type="entry name" value="DUF7885"/>
    <property type="match status" value="2"/>
</dbReference>
<dbReference type="SUPFAM" id="SSF47391">
    <property type="entry name" value="Dimerization-anchoring domain of cAMP-dependent PK regulatory subunit"/>
    <property type="match status" value="1"/>
</dbReference>
<dbReference type="RefSeq" id="XP_006822465.1">
    <property type="nucleotide sequence ID" value="XM_006822402.1"/>
</dbReference>
<dbReference type="Proteomes" id="UP000694865">
    <property type="component" value="Unplaced"/>
</dbReference>
<dbReference type="CDD" id="cd22124">
    <property type="entry name" value="F-box_FBXL13"/>
    <property type="match status" value="1"/>
</dbReference>
<dbReference type="PANTHER" id="PTHR13318">
    <property type="entry name" value="PARTNER OF PAIRED, ISOFORM B-RELATED"/>
    <property type="match status" value="1"/>
</dbReference>
<keyword evidence="3" id="KW-1185">Reference proteome</keyword>
<dbReference type="SMART" id="SM00367">
    <property type="entry name" value="LRR_CC"/>
    <property type="match status" value="15"/>
</dbReference>
<dbReference type="SMART" id="SM00256">
    <property type="entry name" value="FBOX"/>
    <property type="match status" value="1"/>
</dbReference>
<sequence length="806" mass="91750">MSSLKGVNPEIRKYLRKHRIPDVYECIITGLAIMNPDEPLEYIADKIREIMAMRTDPLQGLESVKWDMLIPEEMKPKEKPVTSIYLDSLFNFDDENLQPWERMPTPEQYAKAYQHYNASLIQMCFGAWILYHQRKMRKRAELERKMANATQYYHLRLQRVNLQNWRAWFTFRKTRQELSFNKIQKVFHTSLSRLVFEAWHNVMLDSRRTREYFERLERGELGDDDDQLGPRGEARDDVSLLPRKAAIKIFSFCDIVDLGRCAMVCRSWKMITQTSSLWSRLDLSTVRNRVTDQTVSTLIHKCRPYLIHLNLRGCAHLKKPSFVSIGQCKNLQDLNISECSGVNDDMMKDIAEGCSILLYLNISHTNIADASLRVLSRCCANLQYLSLAYCKRFSDKGLQYLSHSRGCRKLIYLDLSGCTQITQEGYRNMSEGCSNIQSIFLNDNNTLKDECLSAVTSKCHNIRSMSLLGTPHLSDSAIKTLALNRRLQKIRMEGNNRISDLGIKHLAKYCHDLRHVYLSDCPRLTDTALKSLSNCRNVSVLNIADCVRISDSGVRQMVEGPSGPKIRELNLTNCVRVSDVSILRIMQKCHNLSYASFCFCEHITDAGVELLGSMPSLMSVDISGCNVTDSGLASLGNNPRLLDVTIAECYQITDLGIQKFAQQCRDLERLDVSHCSSLTDSAIKNLAFCCRRLVVLNLTGCQLLTDLSIQYLSGVCHYLHSLDISGCVHVSDKSLRYLRKGCKRIKVLVMLYCRNVTKTAYLKLQGKIQSVTWNNDDPPAYFSKSQASVTRLKNPELVAGSGTGSG</sequence>
<evidence type="ECO:0000313" key="4">
    <source>
        <dbReference type="RefSeq" id="XP_006822465.1"/>
    </source>
</evidence>
<keyword evidence="1" id="KW-0833">Ubl conjugation pathway</keyword>